<dbReference type="EMBL" id="FMXQ01000014">
    <property type="protein sequence ID" value="SDB58176.1"/>
    <property type="molecule type" value="Genomic_DNA"/>
</dbReference>
<evidence type="ECO:0000313" key="13">
    <source>
        <dbReference type="Proteomes" id="UP000199071"/>
    </source>
</evidence>
<dbReference type="RefSeq" id="WP_244521410.1">
    <property type="nucleotide sequence ID" value="NZ_FMXQ01000014.1"/>
</dbReference>
<comment type="subcellular location">
    <subcellularLocation>
        <location evidence="1">Cell membrane</location>
        <topology evidence="1">Peripheral membrane protein</topology>
    </subcellularLocation>
</comment>
<name>A0A1G6ELC4_9HYPH</name>
<dbReference type="InterPro" id="IPR027417">
    <property type="entry name" value="P-loop_NTPase"/>
</dbReference>
<evidence type="ECO:0000256" key="10">
    <source>
        <dbReference type="ARBA" id="ARBA00023136"/>
    </source>
</evidence>
<keyword evidence="10" id="KW-0472">Membrane</keyword>
<dbReference type="CDD" id="cd03215">
    <property type="entry name" value="ABC_Carb_Monos_II"/>
    <property type="match status" value="1"/>
</dbReference>
<dbReference type="FunFam" id="3.40.50.300:FF:000127">
    <property type="entry name" value="Ribose import ATP-binding protein RbsA"/>
    <property type="match status" value="1"/>
</dbReference>
<keyword evidence="3" id="KW-0813">Transport</keyword>
<comment type="similarity">
    <text evidence="2">Belongs to the ABC transporter superfamily.</text>
</comment>
<evidence type="ECO:0000256" key="5">
    <source>
        <dbReference type="ARBA" id="ARBA00022597"/>
    </source>
</evidence>
<keyword evidence="6" id="KW-0677">Repeat</keyword>
<evidence type="ECO:0000256" key="9">
    <source>
        <dbReference type="ARBA" id="ARBA00022967"/>
    </source>
</evidence>
<dbReference type="Gene3D" id="3.40.50.300">
    <property type="entry name" value="P-loop containing nucleotide triphosphate hydrolases"/>
    <property type="match status" value="2"/>
</dbReference>
<evidence type="ECO:0000256" key="4">
    <source>
        <dbReference type="ARBA" id="ARBA00022475"/>
    </source>
</evidence>
<keyword evidence="4" id="KW-1003">Cell membrane</keyword>
<dbReference type="PANTHER" id="PTHR43790:SF3">
    <property type="entry name" value="D-ALLOSE IMPORT ATP-BINDING PROTEIN ALSA-RELATED"/>
    <property type="match status" value="1"/>
</dbReference>
<dbReference type="STRING" id="665467.SAMN02982931_04651"/>
<keyword evidence="13" id="KW-1185">Reference proteome</keyword>
<dbReference type="GO" id="GO:0016887">
    <property type="term" value="F:ATP hydrolysis activity"/>
    <property type="evidence" value="ECO:0007669"/>
    <property type="project" value="InterPro"/>
</dbReference>
<proteinExistence type="inferred from homology"/>
<dbReference type="SUPFAM" id="SSF52540">
    <property type="entry name" value="P-loop containing nucleoside triphosphate hydrolases"/>
    <property type="match status" value="2"/>
</dbReference>
<evidence type="ECO:0000256" key="2">
    <source>
        <dbReference type="ARBA" id="ARBA00005417"/>
    </source>
</evidence>
<dbReference type="InterPro" id="IPR017871">
    <property type="entry name" value="ABC_transporter-like_CS"/>
</dbReference>
<evidence type="ECO:0000256" key="6">
    <source>
        <dbReference type="ARBA" id="ARBA00022737"/>
    </source>
</evidence>
<dbReference type="InterPro" id="IPR003593">
    <property type="entry name" value="AAA+_ATPase"/>
</dbReference>
<dbReference type="Pfam" id="PF00005">
    <property type="entry name" value="ABC_tran"/>
    <property type="match status" value="2"/>
</dbReference>
<dbReference type="PROSITE" id="PS50893">
    <property type="entry name" value="ABC_TRANSPORTER_2"/>
    <property type="match status" value="2"/>
</dbReference>
<evidence type="ECO:0000256" key="3">
    <source>
        <dbReference type="ARBA" id="ARBA00022448"/>
    </source>
</evidence>
<keyword evidence="8 12" id="KW-0067">ATP-binding</keyword>
<feature type="domain" description="ABC transporter" evidence="11">
    <location>
        <begin position="276"/>
        <end position="518"/>
    </location>
</feature>
<dbReference type="SMART" id="SM00382">
    <property type="entry name" value="AAA"/>
    <property type="match status" value="2"/>
</dbReference>
<evidence type="ECO:0000256" key="1">
    <source>
        <dbReference type="ARBA" id="ARBA00004202"/>
    </source>
</evidence>
<dbReference type="GO" id="GO:0005524">
    <property type="term" value="F:ATP binding"/>
    <property type="evidence" value="ECO:0007669"/>
    <property type="project" value="UniProtKB-KW"/>
</dbReference>
<evidence type="ECO:0000256" key="8">
    <source>
        <dbReference type="ARBA" id="ARBA00022840"/>
    </source>
</evidence>
<protein>
    <submittedName>
        <fullName evidence="12">Erythritol ABC transporter ATP-binding protein</fullName>
    </submittedName>
</protein>
<keyword evidence="5" id="KW-0762">Sugar transport</keyword>
<feature type="domain" description="ABC transporter" evidence="11">
    <location>
        <begin position="23"/>
        <end position="259"/>
    </location>
</feature>
<sequence>MTTGTVKSGADSGESAADRDIVLTVEKVTKVYPGTMALRGVDFEVRRGAVNVLVGENGAGKSTLMKIIAGVERPTEGRIIVDGKPVSLTSTADAVRHGIGIVFQEMNLFPNLSVAENIFVSREITRPILGVRHQEQERLAAELMKQLEHDIDPKALVADLPIGQQQIVEIAKALAQDARILIMDEPTSALSAAEVDILFRVIADLKSRGVAIIYISHRLEELIRIGDYITVLRDGRITGNERMDKIDISWIVRQMIGSDAKDFADGKHAGGGAERLRVENLSLPRPGGGYLVDHVSLSVHAGEILGIYGLMGAGRSELLECVMGRHPHASGSVYIDGKKSTARDVAGRIHQGLAIIPEDRQRDGLVPILPIGTNMTLASLRQFCLGPHIRIAKELAAVRDFITRLSIKAPDPARQASSLSGGNQQKVVIAKALMTEPKVLLMDEPSRGIDIGAKSDVFRTMRRLAAEGIGIVFVTSDLEEVMALSDRIAVMSKGKLITVIDKAEATEEAVVAAAAVGHRKARSEPNAELETTA</sequence>
<evidence type="ECO:0000259" key="11">
    <source>
        <dbReference type="PROSITE" id="PS50893"/>
    </source>
</evidence>
<keyword evidence="9" id="KW-1278">Translocase</keyword>
<dbReference type="InterPro" id="IPR003439">
    <property type="entry name" value="ABC_transporter-like_ATP-bd"/>
</dbReference>
<dbReference type="AlphaFoldDB" id="A0A1G6ELC4"/>
<keyword evidence="7" id="KW-0547">Nucleotide-binding</keyword>
<reference evidence="12 13" key="1">
    <citation type="submission" date="2016-10" db="EMBL/GenBank/DDBJ databases">
        <authorList>
            <person name="de Groot N.N."/>
        </authorList>
    </citation>
    <scope>NUCLEOTIDE SEQUENCE [LARGE SCALE GENOMIC DNA]</scope>
    <source>
        <strain evidence="12 13">ATCC 35022</strain>
    </source>
</reference>
<dbReference type="InterPro" id="IPR050107">
    <property type="entry name" value="ABC_carbohydrate_import_ATPase"/>
</dbReference>
<dbReference type="Proteomes" id="UP000199071">
    <property type="component" value="Unassembled WGS sequence"/>
</dbReference>
<evidence type="ECO:0000256" key="7">
    <source>
        <dbReference type="ARBA" id="ARBA00022741"/>
    </source>
</evidence>
<accession>A0A1G6ELC4</accession>
<dbReference type="PROSITE" id="PS00211">
    <property type="entry name" value="ABC_TRANSPORTER_1"/>
    <property type="match status" value="1"/>
</dbReference>
<gene>
    <name evidence="12" type="ORF">SAMN02982931_04651</name>
</gene>
<dbReference type="GO" id="GO:0005886">
    <property type="term" value="C:plasma membrane"/>
    <property type="evidence" value="ECO:0007669"/>
    <property type="project" value="UniProtKB-SubCell"/>
</dbReference>
<dbReference type="CDD" id="cd03216">
    <property type="entry name" value="ABC_Carb_Monos_I"/>
    <property type="match status" value="1"/>
</dbReference>
<organism evidence="12 13">
    <name type="scientific">Bauldia litoralis</name>
    <dbReference type="NCBI Taxonomy" id="665467"/>
    <lineage>
        <taxon>Bacteria</taxon>
        <taxon>Pseudomonadati</taxon>
        <taxon>Pseudomonadota</taxon>
        <taxon>Alphaproteobacteria</taxon>
        <taxon>Hyphomicrobiales</taxon>
        <taxon>Kaistiaceae</taxon>
        <taxon>Bauldia</taxon>
    </lineage>
</organism>
<dbReference type="PANTHER" id="PTHR43790">
    <property type="entry name" value="CARBOHYDRATE TRANSPORT ATP-BINDING PROTEIN MG119-RELATED"/>
    <property type="match status" value="1"/>
</dbReference>
<evidence type="ECO:0000313" key="12">
    <source>
        <dbReference type="EMBL" id="SDB58176.1"/>
    </source>
</evidence>